<evidence type="ECO:0000313" key="4">
    <source>
        <dbReference type="Proteomes" id="UP001233782"/>
    </source>
</evidence>
<sequence length="1100" mass="126358">MKEQEQKNLNTQEQSPQQNQDKTKAQSPKTKVIVWSTAGAAIAALSSVASLTTVFSNQRKVSFLDKVLQSIKIDVKDKETKTKDDIKTIANFVSSNLDAKLYELVVEEVDGEVNKQPLDKDKPYTTFRTKFAIRNKITKAQSNYKIFEFRDIKPPKEKEQLNELGKISENEIDRVNDKVKIEFINFNCGQHLASAVAAKDESGKYKYFNIYLKQDNSDTLQYEIVNVNVETNDNEAEATFSYQLKVKSIEDEKFISDKLSIKFKDFAIPSTQLTHYLNSLDIKYKDASSTYIQDASKEGIIEGTTLSNPNYILEFESFEKLENEQKVKAKVKIVDKNTKESSEFREVEMEGFFDYKKVVQDASDAIVFNYNDKENTFANNLKKINLTNTLVSLPNSNNLEVVYYGDELAQEDENDPEKRVNAIVSFKIKDKKTQFESEQKSYTINGFKEYKIKSELNDYLKQIVLDVESKDSKYIDNITEYSHITKSNFDSAKYQIDLNSFVIEKLSDLTSIKVHFRITENNTQNIFSDNRTVEIKDFKIPQKLLNEWANKIKLDVPNKQNELAYNYWDDFSKITKENVNDKFEFDTQNITVKQTDADEITVRFKIKDKQDPNTISDLKEIVIKGFKKQNVNSEKFGYYLYEQNGHKVACLNSRKIQNIFVVPDIIDSFKVKKAMSLYIYENFSRHYSIYVSEGIEEVENLIYTNEFATSDLLALSLPKTLKVAKNVIVGQSKKLLYLEMPSNIEHIESLYESSNTTLGDEEVFQDFAYHFGSENFYGKSLDPNDKKHWKGGFRVKLYNSQNPNYEIKEELNRTFSFLIKKNGNKLVKLIEKKITPDQLDLNLTHYNINEIVTGALYGSKASKITLVSNTISNLENLFSLSNKNLKELDLSGVLQFKHFNNLGPSFNNIEKIVLPNDMGEKLSFDFANWKSLKEVKLPSTVKTIASGMFYGCNNLENVNFTDLINLEKILHPSDKENDNEFPKSMHFVSSKVIKKIDLSATKLRALSGYAFQGVNGLEEIVLPSTLQKVGSFIAYRSYLDKGTEDVNDDEISFGNKMLTIKIKVHASKPSGWSDKWIGQYWSQSAQTGTNTTEVKIEWAQ</sequence>
<evidence type="ECO:0000313" key="3">
    <source>
        <dbReference type="EMBL" id="MDI3048275.1"/>
    </source>
</evidence>
<comment type="caution">
    <text evidence="3">The sequence shown here is derived from an EMBL/GenBank/DDBJ whole genome shotgun (WGS) entry which is preliminary data.</text>
</comment>
<reference evidence="3" key="1">
    <citation type="submission" date="2023-04" db="EMBL/GenBank/DDBJ databases">
        <title>Genomes of recent Mycoplasma hyosynoviae isolates 2023.</title>
        <authorList>
            <person name="Spergser J."/>
        </authorList>
    </citation>
    <scope>NUCLEOTIDE SEQUENCE</scope>
    <source>
        <strain evidence="3">SN1J23N</strain>
    </source>
</reference>
<accession>A0AAP4AM31</accession>
<dbReference type="RefSeq" id="WP_273638721.1">
    <property type="nucleotide sequence ID" value="NZ_JAQQZP010000008.1"/>
</dbReference>
<name>A0AAP4AM31_9BACT</name>
<organism evidence="3 4">
    <name type="scientific">Metamycoplasma hyosynoviae</name>
    <dbReference type="NCBI Taxonomy" id="29559"/>
    <lineage>
        <taxon>Bacteria</taxon>
        <taxon>Bacillati</taxon>
        <taxon>Mycoplasmatota</taxon>
        <taxon>Mycoplasmoidales</taxon>
        <taxon>Metamycoplasmataceae</taxon>
        <taxon>Metamycoplasma</taxon>
    </lineage>
</organism>
<dbReference type="Pfam" id="PF13306">
    <property type="entry name" value="LRR_5"/>
    <property type="match status" value="2"/>
</dbReference>
<dbReference type="SUPFAM" id="SSF52058">
    <property type="entry name" value="L domain-like"/>
    <property type="match status" value="1"/>
</dbReference>
<dbReference type="Proteomes" id="UP001233782">
    <property type="component" value="Unassembled WGS sequence"/>
</dbReference>
<evidence type="ECO:0000256" key="2">
    <source>
        <dbReference type="SAM" id="Phobius"/>
    </source>
</evidence>
<feature type="compositionally biased region" description="Polar residues" evidence="1">
    <location>
        <begin position="7"/>
        <end position="29"/>
    </location>
</feature>
<feature type="transmembrane region" description="Helical" evidence="2">
    <location>
        <begin position="32"/>
        <end position="55"/>
    </location>
</feature>
<keyword evidence="2" id="KW-0472">Membrane</keyword>
<gene>
    <name evidence="3" type="ORF">QJ129_03340</name>
</gene>
<dbReference type="InterPro" id="IPR026906">
    <property type="entry name" value="LRR_5"/>
</dbReference>
<dbReference type="EMBL" id="JASBCP010000009">
    <property type="protein sequence ID" value="MDI3048275.1"/>
    <property type="molecule type" value="Genomic_DNA"/>
</dbReference>
<dbReference type="Gene3D" id="3.80.10.10">
    <property type="entry name" value="Ribonuclease Inhibitor"/>
    <property type="match status" value="1"/>
</dbReference>
<proteinExistence type="predicted"/>
<evidence type="ECO:0000256" key="1">
    <source>
        <dbReference type="SAM" id="MobiDB-lite"/>
    </source>
</evidence>
<feature type="region of interest" description="Disordered" evidence="1">
    <location>
        <begin position="1"/>
        <end position="29"/>
    </location>
</feature>
<keyword evidence="2" id="KW-1133">Transmembrane helix</keyword>
<dbReference type="AlphaFoldDB" id="A0AAP4AM31"/>
<protein>
    <submittedName>
        <fullName evidence="3">Leucine-rich repeat protein</fullName>
    </submittedName>
</protein>
<keyword evidence="2" id="KW-0812">Transmembrane</keyword>
<dbReference type="InterPro" id="IPR032675">
    <property type="entry name" value="LRR_dom_sf"/>
</dbReference>